<organism evidence="1">
    <name type="scientific">marine sediment metagenome</name>
    <dbReference type="NCBI Taxonomy" id="412755"/>
    <lineage>
        <taxon>unclassified sequences</taxon>
        <taxon>metagenomes</taxon>
        <taxon>ecological metagenomes</taxon>
    </lineage>
</organism>
<dbReference type="EMBL" id="BARW01028515">
    <property type="protein sequence ID" value="GAJ13762.1"/>
    <property type="molecule type" value="Genomic_DNA"/>
</dbReference>
<protein>
    <submittedName>
        <fullName evidence="1">Uncharacterized protein</fullName>
    </submittedName>
</protein>
<proteinExistence type="predicted"/>
<name>X1VAE4_9ZZZZ</name>
<evidence type="ECO:0000313" key="1">
    <source>
        <dbReference type="EMBL" id="GAJ13762.1"/>
    </source>
</evidence>
<sequence>IGAKEYEKMSNAFNLLKLLISAEDDIRNDRYKEARSFFRNFKRDKKI</sequence>
<feature type="non-terminal residue" evidence="1">
    <location>
        <position position="1"/>
    </location>
</feature>
<comment type="caution">
    <text evidence="1">The sequence shown here is derived from an EMBL/GenBank/DDBJ whole genome shotgun (WGS) entry which is preliminary data.</text>
</comment>
<reference evidence="1" key="1">
    <citation type="journal article" date="2014" name="Front. Microbiol.">
        <title>High frequency of phylogenetically diverse reductive dehalogenase-homologous genes in deep subseafloor sedimentary metagenomes.</title>
        <authorList>
            <person name="Kawai M."/>
            <person name="Futagami T."/>
            <person name="Toyoda A."/>
            <person name="Takaki Y."/>
            <person name="Nishi S."/>
            <person name="Hori S."/>
            <person name="Arai W."/>
            <person name="Tsubouchi T."/>
            <person name="Morono Y."/>
            <person name="Uchiyama I."/>
            <person name="Ito T."/>
            <person name="Fujiyama A."/>
            <person name="Inagaki F."/>
            <person name="Takami H."/>
        </authorList>
    </citation>
    <scope>NUCLEOTIDE SEQUENCE</scope>
    <source>
        <strain evidence="1">Expedition CK06-06</strain>
    </source>
</reference>
<accession>X1VAE4</accession>
<dbReference type="AlphaFoldDB" id="X1VAE4"/>
<gene>
    <name evidence="1" type="ORF">S12H4_46024</name>
</gene>